<reference evidence="5 6" key="1">
    <citation type="submission" date="2018-11" db="EMBL/GenBank/DDBJ databases">
        <title>Genomic Encyclopedia of Type Strains, Phase IV (KMG-IV): sequencing the most valuable type-strain genomes for metagenomic binning, comparative biology and taxonomic classification.</title>
        <authorList>
            <person name="Goeker M."/>
        </authorList>
    </citation>
    <scope>NUCLEOTIDE SEQUENCE [LARGE SCALE GENOMIC DNA]</scope>
    <source>
        <strain evidence="5 6">DSM 18090</strain>
    </source>
</reference>
<comment type="similarity">
    <text evidence="4">Belongs to the HepT RNase toxin family.</text>
</comment>
<dbReference type="GO" id="GO:0004540">
    <property type="term" value="F:RNA nuclease activity"/>
    <property type="evidence" value="ECO:0007669"/>
    <property type="project" value="InterPro"/>
</dbReference>
<proteinExistence type="inferred from homology"/>
<dbReference type="Pfam" id="PF01934">
    <property type="entry name" value="HepT-like"/>
    <property type="match status" value="1"/>
</dbReference>
<keyword evidence="2" id="KW-0540">Nuclease</keyword>
<keyword evidence="3" id="KW-0378">Hydrolase</keyword>
<organism evidence="5 6">
    <name type="scientific">Aquisalibacillus elongatus</name>
    <dbReference type="NCBI Taxonomy" id="485577"/>
    <lineage>
        <taxon>Bacteria</taxon>
        <taxon>Bacillati</taxon>
        <taxon>Bacillota</taxon>
        <taxon>Bacilli</taxon>
        <taxon>Bacillales</taxon>
        <taxon>Bacillaceae</taxon>
        <taxon>Aquisalibacillus</taxon>
    </lineage>
</organism>
<evidence type="ECO:0000256" key="2">
    <source>
        <dbReference type="ARBA" id="ARBA00022722"/>
    </source>
</evidence>
<dbReference type="PANTHER" id="PTHR33397:SF5">
    <property type="entry name" value="RNASE YUTE-RELATED"/>
    <property type="match status" value="1"/>
</dbReference>
<dbReference type="NCBIfam" id="NF047751">
    <property type="entry name" value="HepT_toxin"/>
    <property type="match status" value="1"/>
</dbReference>
<gene>
    <name evidence="5" type="ORF">EDC24_2760</name>
</gene>
<dbReference type="OrthoDB" id="2375467at2"/>
<dbReference type="GO" id="GO:0016787">
    <property type="term" value="F:hydrolase activity"/>
    <property type="evidence" value="ECO:0007669"/>
    <property type="project" value="UniProtKB-KW"/>
</dbReference>
<accession>A0A3N5BWS7</accession>
<name>A0A3N5BWS7_9BACI</name>
<keyword evidence="1" id="KW-1277">Toxin-antitoxin system</keyword>
<protein>
    <submittedName>
        <fullName evidence="5">Uncharacterized protein YutE (UPF0331/DUF86 family)</fullName>
    </submittedName>
</protein>
<dbReference type="Proteomes" id="UP000276443">
    <property type="component" value="Unassembled WGS sequence"/>
</dbReference>
<dbReference type="AlphaFoldDB" id="A0A3N5BWS7"/>
<evidence type="ECO:0000256" key="3">
    <source>
        <dbReference type="ARBA" id="ARBA00022801"/>
    </source>
</evidence>
<comment type="caution">
    <text evidence="5">The sequence shown here is derived from an EMBL/GenBank/DDBJ whole genome shotgun (WGS) entry which is preliminary data.</text>
</comment>
<dbReference type="InterPro" id="IPR037038">
    <property type="entry name" value="HepT-like_sf"/>
</dbReference>
<dbReference type="InterPro" id="IPR052379">
    <property type="entry name" value="Type_VII_TA_RNase"/>
</dbReference>
<dbReference type="EMBL" id="RKRF01000013">
    <property type="protein sequence ID" value="RPF50325.1"/>
    <property type="molecule type" value="Genomic_DNA"/>
</dbReference>
<evidence type="ECO:0000256" key="1">
    <source>
        <dbReference type="ARBA" id="ARBA00022649"/>
    </source>
</evidence>
<evidence type="ECO:0000313" key="6">
    <source>
        <dbReference type="Proteomes" id="UP000276443"/>
    </source>
</evidence>
<evidence type="ECO:0000313" key="5">
    <source>
        <dbReference type="EMBL" id="RPF50325.1"/>
    </source>
</evidence>
<dbReference type="RefSeq" id="WP_124223495.1">
    <property type="nucleotide sequence ID" value="NZ_RKRF01000013.1"/>
</dbReference>
<sequence>MYFVNRDHIENTLLYMSGLLETYEQQSSATFLEKLGIERLSQMVIESMVDVGNMMIDGFIMRDPGSYEDIIDILIDEKVIPQEDEQAYKDVIGLRKMLVREYTNINHEQIEAILSKNVKTLEQFRPYVLDYLEKEMGPVTTFTKREES</sequence>
<keyword evidence="6" id="KW-1185">Reference proteome</keyword>
<dbReference type="InterPro" id="IPR008201">
    <property type="entry name" value="HepT-like"/>
</dbReference>
<dbReference type="GO" id="GO:0110001">
    <property type="term" value="C:toxin-antitoxin complex"/>
    <property type="evidence" value="ECO:0007669"/>
    <property type="project" value="InterPro"/>
</dbReference>
<evidence type="ECO:0000256" key="4">
    <source>
        <dbReference type="ARBA" id="ARBA00024207"/>
    </source>
</evidence>
<dbReference type="Gene3D" id="1.20.120.580">
    <property type="entry name" value="bsu32300-like"/>
    <property type="match status" value="1"/>
</dbReference>
<dbReference type="PANTHER" id="PTHR33397">
    <property type="entry name" value="UPF0331 PROTEIN YUTE"/>
    <property type="match status" value="1"/>
</dbReference>